<dbReference type="PANTHER" id="PTHR11228">
    <property type="entry name" value="RADICAL SAM DOMAIN PROTEIN"/>
    <property type="match status" value="1"/>
</dbReference>
<dbReference type="Gene3D" id="1.10.10.1150">
    <property type="entry name" value="Coenzyme PQQ synthesis protein D (PqqD)"/>
    <property type="match status" value="1"/>
</dbReference>
<dbReference type="InterPro" id="IPR013785">
    <property type="entry name" value="Aldolase_TIM"/>
</dbReference>
<protein>
    <submittedName>
        <fullName evidence="1">Hypothetical conserved protein</fullName>
    </submittedName>
</protein>
<sequence length="382" mass="43005">MNFWQFVRSRFARRRPLSPQLHHRRGMTRANRPYRVHLRLQQDGSGILVVNASLLLYLNQTAAEFAYHWIRGASFDEAIAQMSARYRVKPQRLREDFRQFLERMEQLLETPDLDPTSDLGFERLPLHTATLQAPLRLDCALTYRLEEGEAASQAPQERVRRELTTEEWCQLLSTAWAFGIPHVVFTGGEPTLRADLPELIAHAESLGMVSGLCTSGLKLGDPAYRQDLLQSGLDHLLFLLCPEEERSWNALQAVAGEDLFTTAHLTLTPQRLPHLEATLHRLKQSGANALSLSALTPEMQPALEVAQQKAAELGLPLKFDLPVPYSEFNPVYLESEEEIPPGAGKIWLYVEPDGDVLPAQGMAGQVLGNALRDGWTRIYGRA</sequence>
<dbReference type="SUPFAM" id="SSF102114">
    <property type="entry name" value="Radical SAM enzymes"/>
    <property type="match status" value="1"/>
</dbReference>
<reference evidence="1" key="2">
    <citation type="journal article" date="2012" name="PLoS ONE">
        <title>A Deeply Branching Thermophilic Bacterium with an Ancient Acetyl-CoA Pathway Dominates a Subsurface Ecosystem.</title>
        <authorList>
            <person name="Takami H."/>
            <person name="Noguchi H."/>
            <person name="Takaki Y."/>
            <person name="Uchiyama I."/>
            <person name="Toyoda A."/>
            <person name="Nishi S."/>
            <person name="Chee G.-J."/>
            <person name="Arai W."/>
            <person name="Nunoura T."/>
            <person name="Itoh T."/>
            <person name="Hattori M."/>
            <person name="Takai K."/>
        </authorList>
    </citation>
    <scope>NUCLEOTIDE SEQUENCE</scope>
</reference>
<dbReference type="InterPro" id="IPR058240">
    <property type="entry name" value="rSAM_sf"/>
</dbReference>
<dbReference type="AlphaFoldDB" id="H5SCX2"/>
<gene>
    <name evidence="1" type="ORF">HGMM_F11H08C18</name>
</gene>
<dbReference type="EMBL" id="AP011674">
    <property type="protein sequence ID" value="BAL54008.1"/>
    <property type="molecule type" value="Genomic_DNA"/>
</dbReference>
<reference evidence="1" key="1">
    <citation type="journal article" date="2005" name="Environ. Microbiol.">
        <title>Genetic and functional properties of uncultivated thermophilic crenarchaeotes from a subsurface gold mine as revealed by analysis of genome fragments.</title>
        <authorList>
            <person name="Nunoura T."/>
            <person name="Hirayama H."/>
            <person name="Takami H."/>
            <person name="Oida H."/>
            <person name="Nishi S."/>
            <person name="Shimamura S."/>
            <person name="Suzuki Y."/>
            <person name="Inagaki F."/>
            <person name="Takai K."/>
            <person name="Nealson K.H."/>
            <person name="Horikoshi K."/>
        </authorList>
    </citation>
    <scope>NUCLEOTIDE SEQUENCE</scope>
</reference>
<dbReference type="InterPro" id="IPR041881">
    <property type="entry name" value="PqqD_sf"/>
</dbReference>
<accession>H5SCX2</accession>
<dbReference type="Gene3D" id="3.20.20.70">
    <property type="entry name" value="Aldolase class I"/>
    <property type="match status" value="1"/>
</dbReference>
<dbReference type="InterPro" id="IPR050377">
    <property type="entry name" value="Radical_SAM_PqqE_MftC-like"/>
</dbReference>
<dbReference type="GO" id="GO:0006783">
    <property type="term" value="P:heme biosynthetic process"/>
    <property type="evidence" value="ECO:0007669"/>
    <property type="project" value="TreeGrafter"/>
</dbReference>
<name>H5SCX2_9CHLR</name>
<organism evidence="1">
    <name type="scientific">uncultured Chloroflexota bacterium</name>
    <dbReference type="NCBI Taxonomy" id="166587"/>
    <lineage>
        <taxon>Bacteria</taxon>
        <taxon>Bacillati</taxon>
        <taxon>Chloroflexota</taxon>
        <taxon>environmental samples</taxon>
    </lineage>
</organism>
<dbReference type="PANTHER" id="PTHR11228:SF7">
    <property type="entry name" value="PQQA PEPTIDE CYCLASE"/>
    <property type="match status" value="1"/>
</dbReference>
<proteinExistence type="predicted"/>
<evidence type="ECO:0000313" key="1">
    <source>
        <dbReference type="EMBL" id="BAL54008.1"/>
    </source>
</evidence>